<proteinExistence type="predicted"/>
<accession>A0A0A1U8E8</accession>
<dbReference type="VEuPathDB" id="AmoebaDB:EIN_150920"/>
<organism evidence="1 2">
    <name type="scientific">Entamoeba invadens IP1</name>
    <dbReference type="NCBI Taxonomy" id="370355"/>
    <lineage>
        <taxon>Eukaryota</taxon>
        <taxon>Amoebozoa</taxon>
        <taxon>Evosea</taxon>
        <taxon>Archamoebae</taxon>
        <taxon>Mastigamoebida</taxon>
        <taxon>Entamoebidae</taxon>
        <taxon>Entamoeba</taxon>
    </lineage>
</organism>
<evidence type="ECO:0000313" key="2">
    <source>
        <dbReference type="Proteomes" id="UP000014680"/>
    </source>
</evidence>
<sequence>MTIQVHSGFAKDAILFNLKQNNEVKESAALRHDIVLPNKICVDVVDANMVESDRDYNLLLQRRQHQTDDETVYVFVMCRSATKLVRQLCMNLRPTQTFVVVPVVDDDNVVATCINSLLKAKPQQKVELPIVVDATRILLQLSHAVELDLLGFVKTNHLSIADLFDKKVLEKCGMCAEDIDSLTKVLSTDRFLL</sequence>
<dbReference type="OMA" id="TNSFIRV"/>
<dbReference type="AlphaFoldDB" id="A0A0A1U8E8"/>
<dbReference type="KEGG" id="eiv:EIN_150920"/>
<protein>
    <submittedName>
        <fullName evidence="1">Uncharacterized protein</fullName>
    </submittedName>
</protein>
<keyword evidence="2" id="KW-1185">Reference proteome</keyword>
<dbReference type="EMBL" id="KB206474">
    <property type="protein sequence ID" value="ELP91215.1"/>
    <property type="molecule type" value="Genomic_DNA"/>
</dbReference>
<evidence type="ECO:0000313" key="1">
    <source>
        <dbReference type="EMBL" id="ELP91215.1"/>
    </source>
</evidence>
<name>A0A0A1U8E8_ENTIV</name>
<dbReference type="RefSeq" id="XP_004257986.1">
    <property type="nucleotide sequence ID" value="XM_004257938.1"/>
</dbReference>
<dbReference type="GeneID" id="14890273"/>
<gene>
    <name evidence="1" type="ORF">EIN_150920</name>
</gene>
<dbReference type="Proteomes" id="UP000014680">
    <property type="component" value="Unassembled WGS sequence"/>
</dbReference>
<dbReference type="OrthoDB" id="27181at2759"/>
<reference evidence="1 2" key="1">
    <citation type="submission" date="2012-10" db="EMBL/GenBank/DDBJ databases">
        <authorList>
            <person name="Zafar N."/>
            <person name="Inman J."/>
            <person name="Hall N."/>
            <person name="Lorenzi H."/>
            <person name="Caler E."/>
        </authorList>
    </citation>
    <scope>NUCLEOTIDE SEQUENCE [LARGE SCALE GENOMIC DNA]</scope>
    <source>
        <strain evidence="1 2">IP1</strain>
    </source>
</reference>